<dbReference type="PROSITE" id="PS50011">
    <property type="entry name" value="PROTEIN_KINASE_DOM"/>
    <property type="match status" value="1"/>
</dbReference>
<reference evidence="2" key="1">
    <citation type="submission" date="2023-07" db="EMBL/GenBank/DDBJ databases">
        <title>draft genome sequence of fig (Ficus carica).</title>
        <authorList>
            <person name="Takahashi T."/>
            <person name="Nishimura K."/>
        </authorList>
    </citation>
    <scope>NUCLEOTIDE SEQUENCE</scope>
</reference>
<dbReference type="SUPFAM" id="SSF56112">
    <property type="entry name" value="Protein kinase-like (PK-like)"/>
    <property type="match status" value="1"/>
</dbReference>
<protein>
    <recommendedName>
        <fullName evidence="1">Protein kinase domain-containing protein</fullName>
    </recommendedName>
</protein>
<accession>A0AA88D087</accession>
<dbReference type="GO" id="GO:0004672">
    <property type="term" value="F:protein kinase activity"/>
    <property type="evidence" value="ECO:0007669"/>
    <property type="project" value="InterPro"/>
</dbReference>
<dbReference type="InterPro" id="IPR008271">
    <property type="entry name" value="Ser/Thr_kinase_AS"/>
</dbReference>
<dbReference type="InterPro" id="IPR043891">
    <property type="entry name" value="SPARK"/>
</dbReference>
<dbReference type="PANTHER" id="PTHR48055">
    <property type="entry name" value="LEUCINE-RICH REPEAT RECEPTOR PROTEIN KINASE EMS1"/>
    <property type="match status" value="1"/>
</dbReference>
<dbReference type="EMBL" id="BTGU01000013">
    <property type="protein sequence ID" value="GMN41633.1"/>
    <property type="molecule type" value="Genomic_DNA"/>
</dbReference>
<dbReference type="FunFam" id="1.10.510.10:FF:000530">
    <property type="entry name" value="probable receptor-like protein kinase At5g59700"/>
    <property type="match status" value="1"/>
</dbReference>
<name>A0AA88D087_FICCA</name>
<dbReference type="GO" id="GO:0016020">
    <property type="term" value="C:membrane"/>
    <property type="evidence" value="ECO:0007669"/>
    <property type="project" value="TreeGrafter"/>
</dbReference>
<dbReference type="PANTHER" id="PTHR48055:SF9">
    <property type="entry name" value="PROTEIN KINASE DOMAIN-CONTAINING PROTEIN"/>
    <property type="match status" value="1"/>
</dbReference>
<dbReference type="InterPro" id="IPR011009">
    <property type="entry name" value="Kinase-like_dom_sf"/>
</dbReference>
<dbReference type="GO" id="GO:0005524">
    <property type="term" value="F:ATP binding"/>
    <property type="evidence" value="ECO:0007669"/>
    <property type="project" value="InterPro"/>
</dbReference>
<dbReference type="Gene3D" id="1.10.510.10">
    <property type="entry name" value="Transferase(Phosphotransferase) domain 1"/>
    <property type="match status" value="1"/>
</dbReference>
<dbReference type="InterPro" id="IPR051564">
    <property type="entry name" value="LRR_receptor-like_kinase"/>
</dbReference>
<dbReference type="Gene3D" id="3.30.200.20">
    <property type="entry name" value="Phosphorylase Kinase, domain 1"/>
    <property type="match status" value="1"/>
</dbReference>
<dbReference type="Pfam" id="PF00069">
    <property type="entry name" value="Pkinase"/>
    <property type="match status" value="1"/>
</dbReference>
<evidence type="ECO:0000259" key="1">
    <source>
        <dbReference type="PROSITE" id="PS50011"/>
    </source>
</evidence>
<feature type="domain" description="Protein kinase" evidence="1">
    <location>
        <begin position="293"/>
        <end position="561"/>
    </location>
</feature>
<proteinExistence type="predicted"/>
<gene>
    <name evidence="2" type="ORF">TIFTF001_010853</name>
</gene>
<dbReference type="SMART" id="SM00220">
    <property type="entry name" value="S_TKc"/>
    <property type="match status" value="1"/>
</dbReference>
<organism evidence="2 3">
    <name type="scientific">Ficus carica</name>
    <name type="common">Common fig</name>
    <dbReference type="NCBI Taxonomy" id="3494"/>
    <lineage>
        <taxon>Eukaryota</taxon>
        <taxon>Viridiplantae</taxon>
        <taxon>Streptophyta</taxon>
        <taxon>Embryophyta</taxon>
        <taxon>Tracheophyta</taxon>
        <taxon>Spermatophyta</taxon>
        <taxon>Magnoliopsida</taxon>
        <taxon>eudicotyledons</taxon>
        <taxon>Gunneridae</taxon>
        <taxon>Pentapetalae</taxon>
        <taxon>rosids</taxon>
        <taxon>fabids</taxon>
        <taxon>Rosales</taxon>
        <taxon>Moraceae</taxon>
        <taxon>Ficeae</taxon>
        <taxon>Ficus</taxon>
    </lineage>
</organism>
<evidence type="ECO:0000313" key="2">
    <source>
        <dbReference type="EMBL" id="GMN41633.1"/>
    </source>
</evidence>
<evidence type="ECO:0000313" key="3">
    <source>
        <dbReference type="Proteomes" id="UP001187192"/>
    </source>
</evidence>
<dbReference type="PROSITE" id="PS00108">
    <property type="entry name" value="PROTEIN_KINASE_ST"/>
    <property type="match status" value="1"/>
</dbReference>
<keyword evidence="3" id="KW-1185">Reference proteome</keyword>
<dbReference type="InterPro" id="IPR000719">
    <property type="entry name" value="Prot_kinase_dom"/>
</dbReference>
<sequence>MAKFTFDFHYPDQKKRKQLPFSSVFAFVSLAAVCFLLTQASGSDCVLDIRQSSSWNTSDCEAGNWGGFVNNCSCGAVFDDYLYALALRANHTQKLFLNSTEQKNCFLLMSSIDKDVSGCGFKELTSGGGGCSDFSTKDVFENLGNALQLLGEDCRVLGSPEKLDAKACSPCLKRWGEIVASASNVTELEKTETLVCGFSVLITLTGSRADDGNWIHALYKCLGDQNFSIGLRFLAGSLAATTVIALVVILTLCKQRVKDGLLSGKEDNLLSMTEEMSCLRIPIKEVHFATNNLDVSNFIGQGVAGKVYRGILSNGNNVAVKHIIKDRHVDTFVREVRSLSHVRHPNLVSLLGYSEAVDERFLVYELCHNGNLSEWIFGKDKTLSWIQRLQIAIDSANGLLFVHTFPEGCIVHRDIKPTNILIDAQFQAKLSDFGLSKVMDLDQSYVSSEVRGTLGYVDPEYRKNHHVNPSGDVYSFGIVLLQLLSGQRVINLDLTRSTPLTKLARSVSNGGNIEEFADAKLEGKYSSEAFDLVFKLALSCTGLKQQRPSMKQIVSRLENALDVSTQFNSVT</sequence>
<dbReference type="Proteomes" id="UP001187192">
    <property type="component" value="Unassembled WGS sequence"/>
</dbReference>
<comment type="caution">
    <text evidence="2">The sequence shown here is derived from an EMBL/GenBank/DDBJ whole genome shotgun (WGS) entry which is preliminary data.</text>
</comment>
<dbReference type="Pfam" id="PF19160">
    <property type="entry name" value="SPARK"/>
    <property type="match status" value="1"/>
</dbReference>
<dbReference type="AlphaFoldDB" id="A0AA88D087"/>